<evidence type="ECO:0000256" key="2">
    <source>
        <dbReference type="ARBA" id="ARBA00022553"/>
    </source>
</evidence>
<dbReference type="EMBL" id="SGPM01000105">
    <property type="protein sequence ID" value="THH29838.1"/>
    <property type="molecule type" value="Genomic_DNA"/>
</dbReference>
<comment type="caution">
    <text evidence="4">The sequence shown here is derived from an EMBL/GenBank/DDBJ whole genome shotgun (WGS) entry which is preliminary data.</text>
</comment>
<evidence type="ECO:0000313" key="5">
    <source>
        <dbReference type="Proteomes" id="UP000308730"/>
    </source>
</evidence>
<gene>
    <name evidence="4" type="ORF">EUX98_g4346</name>
</gene>
<dbReference type="InterPro" id="IPR013120">
    <property type="entry name" value="FAR_NAD-bd"/>
</dbReference>
<evidence type="ECO:0000313" key="4">
    <source>
        <dbReference type="EMBL" id="THH29838.1"/>
    </source>
</evidence>
<dbReference type="Pfam" id="PF07993">
    <property type="entry name" value="NAD_binding_4"/>
    <property type="match status" value="1"/>
</dbReference>
<keyword evidence="5" id="KW-1185">Reference proteome</keyword>
<evidence type="ECO:0000256" key="1">
    <source>
        <dbReference type="ARBA" id="ARBA00022450"/>
    </source>
</evidence>
<sequence>MSHATTPSHPVLGPIPTVPNTQALNSTTFRLPPLDGSLMIPEVWDWHLKYSPNHPVFIYTDDDGKEKVLYWRDIVPEPLDSRPTVSILAASDTITYYTLLAGIIRADCIAFPISPRNSAAAVAHLLTKTNGHLLLIGPENNHQQLAKDAFQIMKEAGTPIPRFHNAPIFEDLIKDKPDPHLKLLPRVRFRPEDTSFIVHSSAVAPSPENTLNALAADKCDFAFCVPSLIETWVKRPEDIEKLKGMTGIIYGGGPLNKHAGDYLVDQGVEIYNMYGSTESGIVYKFLSDSPGKDWEYMNFERDNVRIHWEPQGDGLFELIVLRGPLVDPAVTNLIINGEEAYATSDIFQPHPTKPNYWRIYGRTDDQIMHSTGEKTNPTPLELMVNQDPHVQTCIMFGRGRFNAGILVEPKAAYKFDPKDTKKLVEYRNMIWPTVAKLNEFAPQHSRIFKEMILVASPDKPFTYTAKSTPRRQAILNEYEQEIEDIYAAAAESSQADEVTPPTEWNYPSILDFVRTVVTRVVKAKLTDSDDIFSKGGDSLQATWIRNSILHALRENTKVDTRSVLPGFVYNNPTIEKLARYVDNLTSQDASGGAKQLNDRDETQAIMSSMHAMVEAYRGNWPKHKGTTRTPAKDTVLITGTTGSLGAAMLVTLLKMPEVQHIYALNRVSDEGKGHMQRQRDRLREWGYDPDIVNSPKVTFLEAHSSHQRLGLSMEMYEKIRTSITHIIQNGYTVNFNIALSTFEPNIKTTRNMIDLALSSPFATPPRLEFVSSIGVLGQYKGVGFIKEEPVDASSAVVNGYAQSKWVNEELLSIAGKETRLKPIVVRVGQVSGRKNGAWNKKEWFPTMIKSGAYLGCLPTLEDQTVSWVSVDTAADSLVEMRNSPYPVLHLAHPRPVPWNTIITPIARSLSARLVPYPDWSATLEKSGENLSAEEEVEMMKVNPALRILPFFMYMHSRDGASKEALGFPDLDMSKALEVAPALNEKNLKQIGEKDALSWLEYWWS</sequence>
<name>A0A4S4MWP2_9APHY</name>
<dbReference type="Gene3D" id="3.40.50.12780">
    <property type="entry name" value="N-terminal domain of ligase-like"/>
    <property type="match status" value="2"/>
</dbReference>
<keyword evidence="2" id="KW-0597">Phosphoprotein</keyword>
<dbReference type="SUPFAM" id="SSF56801">
    <property type="entry name" value="Acetyl-CoA synthetase-like"/>
    <property type="match status" value="1"/>
</dbReference>
<feature type="domain" description="Thioester reductase (TE)" evidence="3">
    <location>
        <begin position="637"/>
        <end position="875"/>
    </location>
</feature>
<dbReference type="PANTHER" id="PTHR43439">
    <property type="entry name" value="PHENYLACETATE-COENZYME A LIGASE"/>
    <property type="match status" value="1"/>
</dbReference>
<dbReference type="SUPFAM" id="SSF51735">
    <property type="entry name" value="NAD(P)-binding Rossmann-fold domains"/>
    <property type="match status" value="1"/>
</dbReference>
<dbReference type="Gene3D" id="3.40.50.720">
    <property type="entry name" value="NAD(P)-binding Rossmann-like Domain"/>
    <property type="match status" value="1"/>
</dbReference>
<proteinExistence type="predicted"/>
<keyword evidence="1" id="KW-0596">Phosphopantetheine</keyword>
<reference evidence="4 5" key="1">
    <citation type="submission" date="2019-02" db="EMBL/GenBank/DDBJ databases">
        <title>Genome sequencing of the rare red list fungi Antrodiella citrinella (Flaviporus citrinellus).</title>
        <authorList>
            <person name="Buettner E."/>
            <person name="Kellner H."/>
        </authorList>
    </citation>
    <scope>NUCLEOTIDE SEQUENCE [LARGE SCALE GENOMIC DNA]</scope>
    <source>
        <strain evidence="4 5">DSM 108506</strain>
    </source>
</reference>
<dbReference type="AlphaFoldDB" id="A0A4S4MWP2"/>
<dbReference type="InterPro" id="IPR042099">
    <property type="entry name" value="ANL_N_sf"/>
</dbReference>
<dbReference type="InterPro" id="IPR036736">
    <property type="entry name" value="ACP-like_sf"/>
</dbReference>
<dbReference type="Gene3D" id="1.10.1200.10">
    <property type="entry name" value="ACP-like"/>
    <property type="match status" value="1"/>
</dbReference>
<dbReference type="InterPro" id="IPR036291">
    <property type="entry name" value="NAD(P)-bd_dom_sf"/>
</dbReference>
<dbReference type="Proteomes" id="UP000308730">
    <property type="component" value="Unassembled WGS sequence"/>
</dbReference>
<evidence type="ECO:0000259" key="3">
    <source>
        <dbReference type="Pfam" id="PF07993"/>
    </source>
</evidence>
<protein>
    <recommendedName>
        <fullName evidence="3">Thioester reductase (TE) domain-containing protein</fullName>
    </recommendedName>
</protein>
<accession>A0A4S4MWP2</accession>
<dbReference type="PANTHER" id="PTHR43439:SF2">
    <property type="entry name" value="ENZYME, PUTATIVE (JCVI)-RELATED"/>
    <property type="match status" value="1"/>
</dbReference>
<dbReference type="Pfam" id="PF23562">
    <property type="entry name" value="AMP-binding_C_3"/>
    <property type="match status" value="1"/>
</dbReference>
<organism evidence="4 5">
    <name type="scientific">Antrodiella citrinella</name>
    <dbReference type="NCBI Taxonomy" id="2447956"/>
    <lineage>
        <taxon>Eukaryota</taxon>
        <taxon>Fungi</taxon>
        <taxon>Dikarya</taxon>
        <taxon>Basidiomycota</taxon>
        <taxon>Agaricomycotina</taxon>
        <taxon>Agaricomycetes</taxon>
        <taxon>Polyporales</taxon>
        <taxon>Steccherinaceae</taxon>
        <taxon>Antrodiella</taxon>
    </lineage>
</organism>
<dbReference type="OrthoDB" id="429813at2759"/>
<dbReference type="InterPro" id="IPR051414">
    <property type="entry name" value="Adenylate-forming_Reductase"/>
</dbReference>